<dbReference type="AlphaFoldDB" id="A0A226I753"/>
<evidence type="ECO:0000313" key="2">
    <source>
        <dbReference type="Proteomes" id="UP000198336"/>
    </source>
</evidence>
<protein>
    <submittedName>
        <fullName evidence="1">Uncharacterized protein</fullName>
    </submittedName>
</protein>
<evidence type="ECO:0000313" key="1">
    <source>
        <dbReference type="EMBL" id="OXB01721.1"/>
    </source>
</evidence>
<comment type="caution">
    <text evidence="1">The sequence shown here is derived from an EMBL/GenBank/DDBJ whole genome shotgun (WGS) entry which is preliminary data.</text>
</comment>
<dbReference type="EMBL" id="MUHA01000006">
    <property type="protein sequence ID" value="OXB01721.1"/>
    <property type="molecule type" value="Genomic_DNA"/>
</dbReference>
<proteinExistence type="predicted"/>
<dbReference type="Proteomes" id="UP000198336">
    <property type="component" value="Unassembled WGS sequence"/>
</dbReference>
<sequence>METVQINKSAAVKAHDEATPKQKTMLENLFGKKVFVKNIRERIQTIQDVFELNDTTEADFYRKWNGFSDHEIGQALEVLIVAAYNEGKLPDWTNKGEYKYFAYFKMGSPSGVGFSSDHYVGWTSSSFVGSRLVFVGPDAKQNLLDAVKKFLPEYQKSRTT</sequence>
<gene>
    <name evidence="1" type="ORF">B0A75_04580</name>
</gene>
<keyword evidence="2" id="KW-1185">Reference proteome</keyword>
<dbReference type="RefSeq" id="WP_089053113.1">
    <property type="nucleotide sequence ID" value="NZ_MUHA01000006.1"/>
</dbReference>
<organism evidence="1 2">
    <name type="scientific">Flavobacterium oncorhynchi</name>
    <dbReference type="NCBI Taxonomy" id="728056"/>
    <lineage>
        <taxon>Bacteria</taxon>
        <taxon>Pseudomonadati</taxon>
        <taxon>Bacteroidota</taxon>
        <taxon>Flavobacteriia</taxon>
        <taxon>Flavobacteriales</taxon>
        <taxon>Flavobacteriaceae</taxon>
        <taxon>Flavobacterium</taxon>
    </lineage>
</organism>
<accession>A0A226I753</accession>
<name>A0A226I753_9FLAO</name>
<reference evidence="1 2" key="1">
    <citation type="submission" date="2016-11" db="EMBL/GenBank/DDBJ databases">
        <title>Whole genomes of Flavobacteriaceae.</title>
        <authorList>
            <person name="Stine C."/>
            <person name="Li C."/>
            <person name="Tadesse D."/>
        </authorList>
    </citation>
    <scope>NUCLEOTIDE SEQUENCE [LARGE SCALE GENOMIC DNA]</scope>
    <source>
        <strain evidence="1 2">CCUG 59446</strain>
    </source>
</reference>